<keyword evidence="2 7" id="KW-0378">Hydrolase</keyword>
<evidence type="ECO:0000256" key="4">
    <source>
        <dbReference type="ARBA" id="ARBA00023277"/>
    </source>
</evidence>
<dbReference type="AlphaFoldDB" id="A0A6G0WSR4"/>
<dbReference type="EMBL" id="VJMJ01000153">
    <property type="protein sequence ID" value="KAF0730494.1"/>
    <property type="molecule type" value="Genomic_DNA"/>
</dbReference>
<evidence type="ECO:0000256" key="3">
    <source>
        <dbReference type="ARBA" id="ARBA00023001"/>
    </source>
</evidence>
<comment type="caution">
    <text evidence="10">The sequence shown here is derived from an EMBL/GenBank/DDBJ whole genome shotgun (WGS) entry which is preliminary data.</text>
</comment>
<reference evidence="10 11" key="1">
    <citation type="submission" date="2019-07" db="EMBL/GenBank/DDBJ databases">
        <title>Genomics analysis of Aphanomyces spp. identifies a new class of oomycete effector associated with host adaptation.</title>
        <authorList>
            <person name="Gaulin E."/>
        </authorList>
    </citation>
    <scope>NUCLEOTIDE SEQUENCE [LARGE SCALE GENOMIC DNA]</scope>
    <source>
        <strain evidence="10 11">ATCC 201684</strain>
    </source>
</reference>
<keyword evidence="11" id="KW-1185">Reference proteome</keyword>
<proteinExistence type="inferred from homology"/>
<evidence type="ECO:0000313" key="10">
    <source>
        <dbReference type="EMBL" id="KAF0730494.1"/>
    </source>
</evidence>
<protein>
    <recommendedName>
        <fullName evidence="9">Glycoside hydrolase family 5 domain-containing protein</fullName>
    </recommendedName>
</protein>
<dbReference type="InterPro" id="IPR001547">
    <property type="entry name" value="Glyco_hydro_5"/>
</dbReference>
<dbReference type="PROSITE" id="PS00659">
    <property type="entry name" value="GLYCOSYL_HYDROL_F5"/>
    <property type="match status" value="1"/>
</dbReference>
<dbReference type="Pfam" id="PF00150">
    <property type="entry name" value="Cellulase"/>
    <property type="match status" value="1"/>
</dbReference>
<dbReference type="Gene3D" id="3.20.20.80">
    <property type="entry name" value="Glycosidases"/>
    <property type="match status" value="1"/>
</dbReference>
<evidence type="ECO:0000256" key="5">
    <source>
        <dbReference type="ARBA" id="ARBA00023295"/>
    </source>
</evidence>
<dbReference type="Proteomes" id="UP000481153">
    <property type="component" value="Unassembled WGS sequence"/>
</dbReference>
<dbReference type="VEuPathDB" id="FungiDB:AeMF1_015863"/>
<evidence type="ECO:0000256" key="8">
    <source>
        <dbReference type="SAM" id="MobiDB-lite"/>
    </source>
</evidence>
<feature type="compositionally biased region" description="Basic and acidic residues" evidence="8">
    <location>
        <begin position="1"/>
        <end position="14"/>
    </location>
</feature>
<evidence type="ECO:0000256" key="2">
    <source>
        <dbReference type="ARBA" id="ARBA00022801"/>
    </source>
</evidence>
<evidence type="ECO:0000313" key="11">
    <source>
        <dbReference type="Proteomes" id="UP000481153"/>
    </source>
</evidence>
<dbReference type="PANTHER" id="PTHR35923">
    <property type="entry name" value="MAJOR EXTRACELLULAR ENDOGLUCANASE"/>
    <property type="match status" value="1"/>
</dbReference>
<gene>
    <name evidence="10" type="ORF">Ae201684_011918</name>
</gene>
<feature type="domain" description="Glycoside hydrolase family 5" evidence="9">
    <location>
        <begin position="68"/>
        <end position="403"/>
    </location>
</feature>
<dbReference type="SUPFAM" id="SSF51445">
    <property type="entry name" value="(Trans)glycosidases"/>
    <property type="match status" value="1"/>
</dbReference>
<evidence type="ECO:0000256" key="1">
    <source>
        <dbReference type="ARBA" id="ARBA00005641"/>
    </source>
</evidence>
<keyword evidence="5 7" id="KW-0326">Glycosidase</keyword>
<dbReference type="GO" id="GO:0030245">
    <property type="term" value="P:cellulose catabolic process"/>
    <property type="evidence" value="ECO:0007669"/>
    <property type="project" value="UniProtKB-KW"/>
</dbReference>
<evidence type="ECO:0000259" key="9">
    <source>
        <dbReference type="Pfam" id="PF00150"/>
    </source>
</evidence>
<comment type="similarity">
    <text evidence="1 7">Belongs to the glycosyl hydrolase 5 (cellulase A) family.</text>
</comment>
<dbReference type="GO" id="GO:0004553">
    <property type="term" value="F:hydrolase activity, hydrolyzing O-glycosyl compounds"/>
    <property type="evidence" value="ECO:0007669"/>
    <property type="project" value="InterPro"/>
</dbReference>
<keyword evidence="3" id="KW-0136">Cellulose degradation</keyword>
<evidence type="ECO:0000256" key="7">
    <source>
        <dbReference type="RuleBase" id="RU361153"/>
    </source>
</evidence>
<keyword evidence="6" id="KW-0624">Polysaccharide degradation</keyword>
<dbReference type="InterPro" id="IPR018087">
    <property type="entry name" value="Glyco_hydro_5_CS"/>
</dbReference>
<sequence>MKREAEQRRIKDGLEDPGENSSIVDEDLVVNNPKTYPQQKCIQPNYLSENGKLVAVSTNGTRVPFQIKGINWFGMETGEQAPFGLWDNEQNGTSVYAIADFLSRNKFNSVRLPLCIQHILDNNSLTKIGLVNQNSNRAFDLTNYITLLQTIVKALAYRQISVLISFHTLTPKEVGGLWYGAGITEDMYLKAMDIITSSLCSDTYWNVLGIDLKNEPFDGSWGTGDKNDFKAGAELLGGRMLTGCPKWMAFVEGINGEKNSMIIDGKPMKYNDWYGSGLQRVKQYPVKLPVDGKLVYAPHYYTSAVYPATYFYDDVVPGPSAVFASYTELSDEKLQVRVDASMYDMFGYIVEDKGPAVLFGEFGGLYAKDAHKKLTNQRCIDMTIKTMIKNGYAGGYMWSLNPESAYLYNPADTKRVFTEGLLMDDWRTANTVFLNALKPMDLLPDLKPTPCFT</sequence>
<accession>A0A6G0WSR4</accession>
<keyword evidence="4" id="KW-0119">Carbohydrate metabolism</keyword>
<evidence type="ECO:0000256" key="6">
    <source>
        <dbReference type="ARBA" id="ARBA00023326"/>
    </source>
</evidence>
<name>A0A6G0WSR4_9STRA</name>
<organism evidence="10 11">
    <name type="scientific">Aphanomyces euteiches</name>
    <dbReference type="NCBI Taxonomy" id="100861"/>
    <lineage>
        <taxon>Eukaryota</taxon>
        <taxon>Sar</taxon>
        <taxon>Stramenopiles</taxon>
        <taxon>Oomycota</taxon>
        <taxon>Saprolegniomycetes</taxon>
        <taxon>Saprolegniales</taxon>
        <taxon>Verrucalvaceae</taxon>
        <taxon>Aphanomyces</taxon>
    </lineage>
</organism>
<dbReference type="InterPro" id="IPR017853">
    <property type="entry name" value="GH"/>
</dbReference>
<feature type="region of interest" description="Disordered" evidence="8">
    <location>
        <begin position="1"/>
        <end position="24"/>
    </location>
</feature>
<dbReference type="PANTHER" id="PTHR35923:SF2">
    <property type="entry name" value="ENDOGLUCANASE"/>
    <property type="match status" value="1"/>
</dbReference>